<dbReference type="RefSeq" id="WP_201171162.1">
    <property type="nucleotide sequence ID" value="NZ_JAEPWM010000004.1"/>
</dbReference>
<evidence type="ECO:0000313" key="2">
    <source>
        <dbReference type="Proteomes" id="UP000630528"/>
    </source>
</evidence>
<reference evidence="1" key="1">
    <citation type="journal article" date="2012" name="J. Microbiol. Biotechnol.">
        <title>Ramlibacter ginsenosidimutans sp. nov., with ginsenoside-converting activity.</title>
        <authorList>
            <person name="Wang L."/>
            <person name="An D.S."/>
            <person name="Kim S.G."/>
            <person name="Jin F.X."/>
            <person name="Kim S.C."/>
            <person name="Lee S.T."/>
            <person name="Im W.T."/>
        </authorList>
    </citation>
    <scope>NUCLEOTIDE SEQUENCE</scope>
    <source>
        <strain evidence="1">KACC 17527</strain>
    </source>
</reference>
<sequence length="274" mass="30645">MSKAFLFYWIRQQIENAVEEGSLYHAGSNQFHRCSPGDVLWICGPGKGARLVTIGPIQIARIVDYEEASRVLRYTPWDAEYHALASRGRRVVPQEVNLEPILGQLEFASRRRLDLTKPLGQQLQSMRELAPHSAHLLQSLWTDAKGASPSIASRLPNAAPHENPPVGVPLPDQEWIEGSPLLRVHLTRERAPGLSQAKKAQFRQEHGKLYCQRCKFDPSGFYRTPAADACIEVHHSAMPLSNMTTQHATTLHELECLCANCHRLVHAELQATSG</sequence>
<accession>A0A934TSS0</accession>
<name>A0A934TSS0_9BURK</name>
<reference evidence="1" key="2">
    <citation type="submission" date="2021-01" db="EMBL/GenBank/DDBJ databases">
        <authorList>
            <person name="Kang M."/>
        </authorList>
    </citation>
    <scope>NUCLEOTIDE SEQUENCE</scope>
    <source>
        <strain evidence="1">KACC 17527</strain>
    </source>
</reference>
<dbReference type="Proteomes" id="UP000630528">
    <property type="component" value="Unassembled WGS sequence"/>
</dbReference>
<proteinExistence type="predicted"/>
<keyword evidence="2" id="KW-1185">Reference proteome</keyword>
<protein>
    <recommendedName>
        <fullName evidence="3">HNH endonuclease</fullName>
    </recommendedName>
</protein>
<evidence type="ECO:0008006" key="3">
    <source>
        <dbReference type="Google" id="ProtNLM"/>
    </source>
</evidence>
<dbReference type="AlphaFoldDB" id="A0A934TSS0"/>
<gene>
    <name evidence="1" type="ORF">JJB11_12270</name>
</gene>
<evidence type="ECO:0000313" key="1">
    <source>
        <dbReference type="EMBL" id="MBK6006867.1"/>
    </source>
</evidence>
<organism evidence="1 2">
    <name type="scientific">Ramlibacter ginsenosidimutans</name>
    <dbReference type="NCBI Taxonomy" id="502333"/>
    <lineage>
        <taxon>Bacteria</taxon>
        <taxon>Pseudomonadati</taxon>
        <taxon>Pseudomonadota</taxon>
        <taxon>Betaproteobacteria</taxon>
        <taxon>Burkholderiales</taxon>
        <taxon>Comamonadaceae</taxon>
        <taxon>Ramlibacter</taxon>
    </lineage>
</organism>
<dbReference type="EMBL" id="JAEPWM010000004">
    <property type="protein sequence ID" value="MBK6006867.1"/>
    <property type="molecule type" value="Genomic_DNA"/>
</dbReference>
<comment type="caution">
    <text evidence="1">The sequence shown here is derived from an EMBL/GenBank/DDBJ whole genome shotgun (WGS) entry which is preliminary data.</text>
</comment>